<feature type="transmembrane region" description="Helical" evidence="5">
    <location>
        <begin position="42"/>
        <end position="65"/>
    </location>
</feature>
<feature type="transmembrane region" description="Helical" evidence="5">
    <location>
        <begin position="253"/>
        <end position="273"/>
    </location>
</feature>
<evidence type="ECO:0000313" key="7">
    <source>
        <dbReference type="EMBL" id="NYE74264.1"/>
    </source>
</evidence>
<feature type="transmembrane region" description="Helical" evidence="5">
    <location>
        <begin position="101"/>
        <end position="120"/>
    </location>
</feature>
<feature type="transmembrane region" description="Helical" evidence="5">
    <location>
        <begin position="214"/>
        <end position="233"/>
    </location>
</feature>
<comment type="caution">
    <text evidence="7">The sequence shown here is derived from an EMBL/GenBank/DDBJ whole genome shotgun (WGS) entry which is preliminary data.</text>
</comment>
<evidence type="ECO:0000256" key="3">
    <source>
        <dbReference type="ARBA" id="ARBA00022989"/>
    </source>
</evidence>
<feature type="domain" description="Major facilitator superfamily (MFS) profile" evidence="6">
    <location>
        <begin position="1"/>
        <end position="399"/>
    </location>
</feature>
<gene>
    <name evidence="7" type="ORF">BKA15_005593</name>
</gene>
<dbReference type="AlphaFoldDB" id="A0A7Y9LBX2"/>
<dbReference type="PROSITE" id="PS50850">
    <property type="entry name" value="MFS"/>
    <property type="match status" value="1"/>
</dbReference>
<dbReference type="EMBL" id="JACCBU010000001">
    <property type="protein sequence ID" value="NYE74264.1"/>
    <property type="molecule type" value="Genomic_DNA"/>
</dbReference>
<evidence type="ECO:0000313" key="8">
    <source>
        <dbReference type="Proteomes" id="UP000569914"/>
    </source>
</evidence>
<dbReference type="RefSeq" id="WP_179756441.1">
    <property type="nucleotide sequence ID" value="NZ_JACCBU010000001.1"/>
</dbReference>
<feature type="transmembrane region" description="Helical" evidence="5">
    <location>
        <begin position="72"/>
        <end position="95"/>
    </location>
</feature>
<dbReference type="PANTHER" id="PTHR23530:SF1">
    <property type="entry name" value="PERMEASE, MAJOR FACILITATOR SUPERFAMILY-RELATED"/>
    <property type="match status" value="1"/>
</dbReference>
<evidence type="ECO:0000256" key="1">
    <source>
        <dbReference type="ARBA" id="ARBA00004651"/>
    </source>
</evidence>
<proteinExistence type="predicted"/>
<protein>
    <submittedName>
        <fullName evidence="7">MFS family permease</fullName>
    </submittedName>
</protein>
<organism evidence="7 8">
    <name type="scientific">Microlunatus parietis</name>
    <dbReference type="NCBI Taxonomy" id="682979"/>
    <lineage>
        <taxon>Bacteria</taxon>
        <taxon>Bacillati</taxon>
        <taxon>Actinomycetota</taxon>
        <taxon>Actinomycetes</taxon>
        <taxon>Propionibacteriales</taxon>
        <taxon>Propionibacteriaceae</taxon>
        <taxon>Microlunatus</taxon>
    </lineage>
</organism>
<feature type="transmembrane region" description="Helical" evidence="5">
    <location>
        <begin position="164"/>
        <end position="182"/>
    </location>
</feature>
<keyword evidence="2 5" id="KW-0812">Transmembrane</keyword>
<evidence type="ECO:0000256" key="2">
    <source>
        <dbReference type="ARBA" id="ARBA00022692"/>
    </source>
</evidence>
<name>A0A7Y9LBX2_9ACTN</name>
<comment type="subcellular location">
    <subcellularLocation>
        <location evidence="1">Cell membrane</location>
        <topology evidence="1">Multi-pass membrane protein</topology>
    </subcellularLocation>
</comment>
<feature type="transmembrane region" description="Helical" evidence="5">
    <location>
        <begin position="309"/>
        <end position="333"/>
    </location>
</feature>
<keyword evidence="4 5" id="KW-0472">Membrane</keyword>
<dbReference type="Proteomes" id="UP000569914">
    <property type="component" value="Unassembled WGS sequence"/>
</dbReference>
<dbReference type="InterPro" id="IPR053160">
    <property type="entry name" value="MFS_DHA3_Transporter"/>
</dbReference>
<feature type="transmembrane region" description="Helical" evidence="5">
    <location>
        <begin position="141"/>
        <end position="158"/>
    </location>
</feature>
<feature type="transmembrane region" description="Helical" evidence="5">
    <location>
        <begin position="377"/>
        <end position="393"/>
    </location>
</feature>
<dbReference type="SUPFAM" id="SSF103473">
    <property type="entry name" value="MFS general substrate transporter"/>
    <property type="match status" value="1"/>
</dbReference>
<sequence>MNPSLLVRLFLGWIGARAVLHNGWWLLASLFMVVDARLTPAELLIIAAAQGVAAVIFEVPAGVFADAISRKGAIVIAHALMGTAMITTGLFGSFWPLLLSQMLWGISWTFSSGADVAWITDELDRPAMITSVLTRQARWQLAGAAVGMITLGGLGILVGRQTGIVVAGVAMLVLGVVVAVTFPERNFTPVRTGHLRAALGIARRGARLALRDRTLFALVIVTVLVNGAADSFGRIYPVRLAELGFPSTRDGTLWFTLLGIAGLITGALALLAVERRIEGERGARTALIMACGAAAAGLTLLALAPNLTWAVLAVLIASGAALPLIRTVTTIWVNRRATSDVRATVHSFLAQAEYVGEIACTSVLAAIAGLAGLTGALLPAAGLFLISILVLTARNDNAP</sequence>
<keyword evidence="8" id="KW-1185">Reference proteome</keyword>
<evidence type="ECO:0000256" key="4">
    <source>
        <dbReference type="ARBA" id="ARBA00023136"/>
    </source>
</evidence>
<dbReference type="PANTHER" id="PTHR23530">
    <property type="entry name" value="TRANSPORT PROTEIN-RELATED"/>
    <property type="match status" value="1"/>
</dbReference>
<evidence type="ECO:0000256" key="5">
    <source>
        <dbReference type="SAM" id="Phobius"/>
    </source>
</evidence>
<dbReference type="GO" id="GO:0022857">
    <property type="term" value="F:transmembrane transporter activity"/>
    <property type="evidence" value="ECO:0007669"/>
    <property type="project" value="InterPro"/>
</dbReference>
<dbReference type="Pfam" id="PF07690">
    <property type="entry name" value="MFS_1"/>
    <property type="match status" value="1"/>
</dbReference>
<keyword evidence="3 5" id="KW-1133">Transmembrane helix</keyword>
<feature type="transmembrane region" description="Helical" evidence="5">
    <location>
        <begin position="285"/>
        <end position="303"/>
    </location>
</feature>
<reference evidence="7 8" key="1">
    <citation type="submission" date="2020-07" db="EMBL/GenBank/DDBJ databases">
        <title>Sequencing the genomes of 1000 actinobacteria strains.</title>
        <authorList>
            <person name="Klenk H.-P."/>
        </authorList>
    </citation>
    <scope>NUCLEOTIDE SEQUENCE [LARGE SCALE GENOMIC DNA]</scope>
    <source>
        <strain evidence="7 8">DSM 22083</strain>
    </source>
</reference>
<accession>A0A7Y9LBX2</accession>
<evidence type="ECO:0000259" key="6">
    <source>
        <dbReference type="PROSITE" id="PS50850"/>
    </source>
</evidence>
<dbReference type="GO" id="GO:0005886">
    <property type="term" value="C:plasma membrane"/>
    <property type="evidence" value="ECO:0007669"/>
    <property type="project" value="UniProtKB-SubCell"/>
</dbReference>
<dbReference type="InterPro" id="IPR036259">
    <property type="entry name" value="MFS_trans_sf"/>
</dbReference>
<dbReference type="InterPro" id="IPR020846">
    <property type="entry name" value="MFS_dom"/>
</dbReference>
<dbReference type="InterPro" id="IPR011701">
    <property type="entry name" value="MFS"/>
</dbReference>
<dbReference type="Gene3D" id="1.20.1250.20">
    <property type="entry name" value="MFS general substrate transporter like domains"/>
    <property type="match status" value="1"/>
</dbReference>